<gene>
    <name evidence="2" type="ORF">METZ01_LOCUS43843</name>
</gene>
<dbReference type="AlphaFoldDB" id="A0A381RJ82"/>
<feature type="domain" description="Amidohydrolase 3" evidence="1">
    <location>
        <begin position="78"/>
        <end position="581"/>
    </location>
</feature>
<dbReference type="Gene3D" id="3.20.20.140">
    <property type="entry name" value="Metal-dependent hydrolases"/>
    <property type="match status" value="1"/>
</dbReference>
<organism evidence="2">
    <name type="scientific">marine metagenome</name>
    <dbReference type="NCBI Taxonomy" id="408172"/>
    <lineage>
        <taxon>unclassified sequences</taxon>
        <taxon>metagenomes</taxon>
        <taxon>ecological metagenomes</taxon>
    </lineage>
</organism>
<sequence length="586" mass="64842">MERIMKQITHFTILMQMIFLVSCQSQNQSGADTVFRNGEIYTVDGDRTWAQSIAIQNGRITYVGNDDAISEHIGAQTKVIDLKGKMMIPGMQDIHIHPIYGGIEYSSCNLNNLAGIDDYRRVISEYAAANPNVEWILGGGWSMAAFGPGGSPHRNVIDELVSDRPVFLTSADGHTGWANTHALELAGITHETPDPVDGRIDRDPETGEIIGSLQEGAMSLVSKIIPPADESLREEGLRYAIEMLNGFGITSIQDAMVNAKEYNLSNELETYQTLEQQGELTLRVVTSLWWAREKGLEQIEGFKALRDKYNSKLIKASTVKIMQDGVMENYTAALLKPYIVPSKTRGIPMVEGEFLKSAVTALDKSGFQVHFHAIGDRAIRQSLDAVEESMYENGQLGHRHHISHLQLIDPDDIGRFAELSVVANFQPLWAYADDYITELTAPFLGEERMRWMYPIRSVQESGGKIAFGSDWSVSSANPFQQMETAVTRLSATELTPLEHKLFNASEVTPLVIEESIDIASAIEAFTINAAFVNKSEHETGSIEVGKYADLVVLDQNLFNIDAKDISNTIALLTLFEGEIVHGSLAL</sequence>
<name>A0A381RJ82_9ZZZZ</name>
<dbReference type="PANTHER" id="PTHR22642:SF2">
    <property type="entry name" value="PROTEIN LONG AFTER FAR-RED 3"/>
    <property type="match status" value="1"/>
</dbReference>
<reference evidence="2" key="1">
    <citation type="submission" date="2018-05" db="EMBL/GenBank/DDBJ databases">
        <authorList>
            <person name="Lanie J.A."/>
            <person name="Ng W.-L."/>
            <person name="Kazmierczak K.M."/>
            <person name="Andrzejewski T.M."/>
            <person name="Davidsen T.M."/>
            <person name="Wayne K.J."/>
            <person name="Tettelin H."/>
            <person name="Glass J.I."/>
            <person name="Rusch D."/>
            <person name="Podicherti R."/>
            <person name="Tsui H.-C.T."/>
            <person name="Winkler M.E."/>
        </authorList>
    </citation>
    <scope>NUCLEOTIDE SEQUENCE</scope>
</reference>
<proteinExistence type="predicted"/>
<dbReference type="InterPro" id="IPR033932">
    <property type="entry name" value="YtcJ-like"/>
</dbReference>
<dbReference type="PANTHER" id="PTHR22642">
    <property type="entry name" value="IMIDAZOLONEPROPIONASE"/>
    <property type="match status" value="1"/>
</dbReference>
<evidence type="ECO:0000313" key="2">
    <source>
        <dbReference type="EMBL" id="SUZ90989.1"/>
    </source>
</evidence>
<dbReference type="SUPFAM" id="SSF51556">
    <property type="entry name" value="Metallo-dependent hydrolases"/>
    <property type="match status" value="1"/>
</dbReference>
<dbReference type="SUPFAM" id="SSF51338">
    <property type="entry name" value="Composite domain of metallo-dependent hydrolases"/>
    <property type="match status" value="1"/>
</dbReference>
<dbReference type="CDD" id="cd01300">
    <property type="entry name" value="YtcJ_like"/>
    <property type="match status" value="1"/>
</dbReference>
<dbReference type="InterPro" id="IPR032466">
    <property type="entry name" value="Metal_Hydrolase"/>
</dbReference>
<dbReference type="EMBL" id="UINC01001939">
    <property type="protein sequence ID" value="SUZ90989.1"/>
    <property type="molecule type" value="Genomic_DNA"/>
</dbReference>
<dbReference type="Gene3D" id="3.10.310.70">
    <property type="match status" value="1"/>
</dbReference>
<dbReference type="PROSITE" id="PS51257">
    <property type="entry name" value="PROKAR_LIPOPROTEIN"/>
    <property type="match status" value="1"/>
</dbReference>
<dbReference type="InterPro" id="IPR011059">
    <property type="entry name" value="Metal-dep_hydrolase_composite"/>
</dbReference>
<protein>
    <recommendedName>
        <fullName evidence="1">Amidohydrolase 3 domain-containing protein</fullName>
    </recommendedName>
</protein>
<accession>A0A381RJ82</accession>
<dbReference type="InterPro" id="IPR013108">
    <property type="entry name" value="Amidohydro_3"/>
</dbReference>
<dbReference type="Gene3D" id="2.30.40.10">
    <property type="entry name" value="Urease, subunit C, domain 1"/>
    <property type="match status" value="1"/>
</dbReference>
<evidence type="ECO:0000259" key="1">
    <source>
        <dbReference type="Pfam" id="PF07969"/>
    </source>
</evidence>
<dbReference type="GO" id="GO:0016810">
    <property type="term" value="F:hydrolase activity, acting on carbon-nitrogen (but not peptide) bonds"/>
    <property type="evidence" value="ECO:0007669"/>
    <property type="project" value="InterPro"/>
</dbReference>
<dbReference type="Pfam" id="PF07969">
    <property type="entry name" value="Amidohydro_3"/>
    <property type="match status" value="1"/>
</dbReference>